<dbReference type="AlphaFoldDB" id="A0A919FNG6"/>
<name>A0A919FNG6_9ACTN</name>
<protein>
    <submittedName>
        <fullName evidence="2">Uncharacterized protein</fullName>
    </submittedName>
</protein>
<evidence type="ECO:0000313" key="2">
    <source>
        <dbReference type="EMBL" id="GHH69577.1"/>
    </source>
</evidence>
<dbReference type="EMBL" id="BNCD01000001">
    <property type="protein sequence ID" value="GHH69577.1"/>
    <property type="molecule type" value="Genomic_DNA"/>
</dbReference>
<accession>A0A919FNG6</accession>
<comment type="caution">
    <text evidence="2">The sequence shown here is derived from an EMBL/GenBank/DDBJ whole genome shotgun (WGS) entry which is preliminary data.</text>
</comment>
<evidence type="ECO:0000256" key="1">
    <source>
        <dbReference type="SAM" id="MobiDB-lite"/>
    </source>
</evidence>
<proteinExistence type="predicted"/>
<reference evidence="2" key="2">
    <citation type="submission" date="2020-09" db="EMBL/GenBank/DDBJ databases">
        <authorList>
            <person name="Sun Q."/>
            <person name="Ohkuma M."/>
        </authorList>
    </citation>
    <scope>NUCLEOTIDE SEQUENCE</scope>
    <source>
        <strain evidence="2">JCM 5069</strain>
    </source>
</reference>
<sequence>MDARALKVRSITLGVKTREGTSVPHAPSPGSRAAVPVGPEGTRLPSHHPGNILGPLARPARPGAGEEPQLHRRRARVPGRGQFADCLSRTVRQRSTRRA</sequence>
<keyword evidence="3" id="KW-1185">Reference proteome</keyword>
<reference evidence="2" key="1">
    <citation type="journal article" date="2014" name="Int. J. Syst. Evol. Microbiol.">
        <title>Complete genome sequence of Corynebacterium casei LMG S-19264T (=DSM 44701T), isolated from a smear-ripened cheese.</title>
        <authorList>
            <consortium name="US DOE Joint Genome Institute (JGI-PGF)"/>
            <person name="Walter F."/>
            <person name="Albersmeier A."/>
            <person name="Kalinowski J."/>
            <person name="Ruckert C."/>
        </authorList>
    </citation>
    <scope>NUCLEOTIDE SEQUENCE</scope>
    <source>
        <strain evidence="2">JCM 5069</strain>
    </source>
</reference>
<evidence type="ECO:0000313" key="3">
    <source>
        <dbReference type="Proteomes" id="UP000603708"/>
    </source>
</evidence>
<feature type="region of interest" description="Disordered" evidence="1">
    <location>
        <begin position="17"/>
        <end position="99"/>
    </location>
</feature>
<gene>
    <name evidence="2" type="ORF">GCM10018793_02230</name>
</gene>
<organism evidence="2 3">
    <name type="scientific">Streptomyces sulfonofaciens</name>
    <dbReference type="NCBI Taxonomy" id="68272"/>
    <lineage>
        <taxon>Bacteria</taxon>
        <taxon>Bacillati</taxon>
        <taxon>Actinomycetota</taxon>
        <taxon>Actinomycetes</taxon>
        <taxon>Kitasatosporales</taxon>
        <taxon>Streptomycetaceae</taxon>
        <taxon>Streptomyces</taxon>
    </lineage>
</organism>
<dbReference type="Proteomes" id="UP000603708">
    <property type="component" value="Unassembled WGS sequence"/>
</dbReference>